<accession>A0A5S3YLU1</accession>
<sequence>QIGGGSNVNVNSPYAILQTVAIMTIFSIFLVVNFVGSAAIRDDQSKFSELILSKPLHLAQYRLGRFFGAYLVTLLVFSMCLVGIWVGSGIGGLVGWLDTELIGPNKLSYYLTPLFVIAAPSLFFMASLFALVAQKFRTMIAMY</sequence>
<feature type="transmembrane region" description="Helical" evidence="1">
    <location>
        <begin position="15"/>
        <end position="36"/>
    </location>
</feature>
<feature type="transmembrane region" description="Helical" evidence="1">
    <location>
        <begin position="107"/>
        <end position="133"/>
    </location>
</feature>
<protein>
    <recommendedName>
        <fullName evidence="4">ABC transporter permease</fullName>
    </recommendedName>
</protein>
<feature type="non-terminal residue" evidence="2">
    <location>
        <position position="143"/>
    </location>
</feature>
<dbReference type="Proteomes" id="UP000307362">
    <property type="component" value="Unassembled WGS sequence"/>
</dbReference>
<evidence type="ECO:0000313" key="2">
    <source>
        <dbReference type="EMBL" id="TMP76981.1"/>
    </source>
</evidence>
<evidence type="ECO:0000256" key="1">
    <source>
        <dbReference type="SAM" id="Phobius"/>
    </source>
</evidence>
<comment type="caution">
    <text evidence="2">The sequence shown here is derived from an EMBL/GenBank/DDBJ whole genome shotgun (WGS) entry which is preliminary data.</text>
</comment>
<dbReference type="EMBL" id="PNCM01000189">
    <property type="protein sequence ID" value="TMP76981.1"/>
    <property type="molecule type" value="Genomic_DNA"/>
</dbReference>
<keyword evidence="1" id="KW-1133">Transmembrane helix</keyword>
<name>A0A5S3YLU1_9GAMM</name>
<gene>
    <name evidence="2" type="ORF">CWB73_20970</name>
</gene>
<evidence type="ECO:0000313" key="3">
    <source>
        <dbReference type="Proteomes" id="UP000307362"/>
    </source>
</evidence>
<feature type="non-terminal residue" evidence="2">
    <location>
        <position position="1"/>
    </location>
</feature>
<organism evidence="2 3">
    <name type="scientific">Pseudoalteromonas phenolica</name>
    <dbReference type="NCBI Taxonomy" id="161398"/>
    <lineage>
        <taxon>Bacteria</taxon>
        <taxon>Pseudomonadati</taxon>
        <taxon>Pseudomonadota</taxon>
        <taxon>Gammaproteobacteria</taxon>
        <taxon>Alteromonadales</taxon>
        <taxon>Pseudoalteromonadaceae</taxon>
        <taxon>Pseudoalteromonas</taxon>
    </lineage>
</organism>
<evidence type="ECO:0008006" key="4">
    <source>
        <dbReference type="Google" id="ProtNLM"/>
    </source>
</evidence>
<reference evidence="2 3" key="1">
    <citation type="submission" date="2017-12" db="EMBL/GenBank/DDBJ databases">
        <authorList>
            <person name="Paulsen S."/>
            <person name="Gram L.K."/>
        </authorList>
    </citation>
    <scope>NUCLEOTIDE SEQUENCE [LARGE SCALE GENOMIC DNA]</scope>
    <source>
        <strain evidence="2 3">S1189</strain>
    </source>
</reference>
<keyword evidence="1" id="KW-0812">Transmembrane</keyword>
<reference evidence="3" key="2">
    <citation type="submission" date="2019-06" db="EMBL/GenBank/DDBJ databases">
        <title>Co-occurence of chitin degradation, pigmentation and bioactivity in marine Pseudoalteromonas.</title>
        <authorList>
            <person name="Sonnenschein E.C."/>
            <person name="Bech P.K."/>
        </authorList>
    </citation>
    <scope>NUCLEOTIDE SEQUENCE [LARGE SCALE GENOMIC DNA]</scope>
    <source>
        <strain evidence="3">S1189</strain>
    </source>
</reference>
<feature type="transmembrane region" description="Helical" evidence="1">
    <location>
        <begin position="67"/>
        <end position="87"/>
    </location>
</feature>
<dbReference type="AlphaFoldDB" id="A0A5S3YLU1"/>
<proteinExistence type="predicted"/>
<keyword evidence="1" id="KW-0472">Membrane</keyword>